<sequence length="2156" mass="249159">MAQWNIVNCDFAGEETFNFGPREESGLALFDIETLATISADGEVKSKPLIRGSVCKNWAVVSIDQHISLFQDGCYKFLSVLEFENVIETCAWSYDQNVIFTAEKNGKIRMFYIPRQQEIFTKQLNIGDTRDQTFLESVITPPDDDGFCHYILLASNERIYYVSNIQINTLSEVMDYKGLPSFEDFTSSLKFGILDLSSYHMNVTSISSTRADEIYTAGTGSHFIIQWNYDVTNEWALSNAITTGGTIFPKIKQIIFVENEEVLLLLDNKGDIYVFDMDCFCILKRYRGVKIQEMYLLEGCGRRENTISVCVIQILEHEMLLRVAALNDLNNPFYSLKVQSPSYLLKPIIAHDDAVFFVESDDNDKTNFFKSLRVRALTESRPEEKLSRYLNKKMFAEAEDLARQYTLDLEIVYDVHCRELLEKLSPWNSVAPEEAINLFSQLLEKMTHIQSEDSLITFTEASLPSFEMNSKLLNFIENKLKSASSKLSISVLETMYRLTTFKMCNNEYDANEWSRWKGVDIYEEIAKCFREDKLKKAYIIWNRHEREINESMPENGVSALLAFIPSKTKISELSSWLSNHFIPFVIRSRPESIEHVAKFIYEKACELESNETQGWPNNAIDACNILLELLPKLANSYSAASNSLSLCYSAHFHDEKLEDVQDSVVKLKLLWSKLTKVKDLREKYQCNFSLSQYRQETKESIVFKMLDDIQAIELIPTCIFKRLRTYTQEHSLKLDKVLMQYIEYISNREGYSMHIGISDTPWEAKCIAIINCIDTIEYKIKAVMGLVHSAAVPWSAEMACLVHSSLRLDHPEIEELRKECELAELKVVLHKYNIHQLPKCIEISQMKLWIKKIIHSDQGSALSDALKLVKCYGIVDVESVYRIYTVHLISDFKLQEFWDFIKNNSVEVSTCALRTAITCSKRKQTSHTTEQYNELRKAIFIAITFVLKMSLENADRMHFEDYLEQFNSSIAIQKNFDENPEMNDIMFENKRLNFLEMYVENITSKDCSDLSWHKVKRFADALGLRNQNKVHAQIVEMCVRTGNINEAVNLCNRILEYEKNPFVADSLVPLPKIIITYVCDHESLVSECPDLLDKLQKTVSTLACQCNQFMLSEVSKINEPLTLASLISSYCMSIENLNSSLTFNPETYFDHLHILPSCVLDFESVMPLLYEYLNAFYHADFEVAIPVANKILDLLIESKHFWLIFSFGLHISRSRSNFAGSSARDVSELETFMKKTAMALFSKVMNNEPVDLISAVCLLKHLSDSTVKTVIKQFIEGCGINFKKILQTCLVVKNYLKFTDSEKGTHLAQANLLEKNANWGLRLEAMNVNFKEVFYENNDAKRTLLKPIIEHKQTDINLITDYCRAFQLNLKAALFSYVEHLLIDGSLEALDDVHHIIDHVLSHVPKEELYERVKAIFKKMDSYDYGKLIYALKLMNKLKKSESTEKHLLLLDYLSRYERISSPHDVEDLGMDMGILESSLPLNNSTKLPFHAFLSSERKKSIIVKEVNFNTLELWMKTAKLIAVEEDVLMLRAITNELNKIKATKKTKVKSLWEGDRMIDDEFFNNLENIIMQIKDFKKSSGSLNWICKQLQNGYDRVIVLEIALKLAEVWKLRLKEGTNKDLENDVNDMRKEYINLWRYYATLQALYEHQLGNLTEGESKNLQPLNLLLKLYEHPSVTVISDKSNVMLKMIHEAAKRISEIHKVDLKKLKLKLLSKWLSEKGADSSGDGIQAPFECLSTTRIAFLLNDENLHENIEHLLAIAFKDNSYKHRQKVRAIDCLYVLIGRKSLETRSGLTEDVIRKRMNTLYYLQCLEHFNIPHTEESFNRSDKESLAIGIVRNHANDANAVTFAAEFCFHFNIYQHSLWNFIIERLCKFGMHEHLHGIVTRLNNIPRLSNFIQSDDIRNILLSPLTTAGYPLDDRQLEKCMISLEVFCSTCLQFTDKAVKKVMQVLKSLKLNWCAVYCSKFACEEDRRREYVDDAMADLSAPEIIQNYIKADSVCSKKWTMFDANEMKEIVFDYVDRLKKYHELVGTEYMNEFALFLSKKDRLIDFMIFGVQQGRIEDVIRLCKLHSRFYPDAFNVDLGERQMLKEFFMRKGYESIALSIEIPDPTPRKSETDSANDTNDSIIQLSPKLEGNVHPELVFDESDCEWDG</sequence>
<dbReference type="Pfam" id="PF24515">
    <property type="entry name" value="ARM_KNTC1_3rd"/>
    <property type="match status" value="1"/>
</dbReference>
<organism evidence="6 7">
    <name type="scientific">Dimorphilus gyrociliatus</name>
    <dbReference type="NCBI Taxonomy" id="2664684"/>
    <lineage>
        <taxon>Eukaryota</taxon>
        <taxon>Metazoa</taxon>
        <taxon>Spiralia</taxon>
        <taxon>Lophotrochozoa</taxon>
        <taxon>Annelida</taxon>
        <taxon>Polychaeta</taxon>
        <taxon>Polychaeta incertae sedis</taxon>
        <taxon>Dinophilidae</taxon>
        <taxon>Dimorphilus</taxon>
    </lineage>
</organism>
<dbReference type="InterPro" id="IPR055404">
    <property type="entry name" value="ARM_KNTC1_2nd"/>
</dbReference>
<evidence type="ECO:0000313" key="7">
    <source>
        <dbReference type="Proteomes" id="UP000549394"/>
    </source>
</evidence>
<dbReference type="PANTHER" id="PTHR15688">
    <property type="entry name" value="KINETOCHORE-ASSOCIATED PROTEIN 1"/>
    <property type="match status" value="1"/>
</dbReference>
<dbReference type="InterPro" id="IPR036322">
    <property type="entry name" value="WD40_repeat_dom_sf"/>
</dbReference>
<name>A0A7I8VEB8_9ANNE</name>
<feature type="domain" description="KNTC1 N-terminal" evidence="2">
    <location>
        <begin position="18"/>
        <end position="379"/>
    </location>
</feature>
<dbReference type="InterPro" id="IPR055403">
    <property type="entry name" value="ARM_KNTC1_1st"/>
</dbReference>
<dbReference type="PANTHER" id="PTHR15688:SF1">
    <property type="entry name" value="KINETOCHORE-ASSOCIATED PROTEIN 1"/>
    <property type="match status" value="1"/>
</dbReference>
<feature type="domain" description="RZZ complex subunit KNTC1/ROD C-terminal" evidence="1">
    <location>
        <begin position="1484"/>
        <end position="1994"/>
    </location>
</feature>
<dbReference type="Proteomes" id="UP000549394">
    <property type="component" value="Unassembled WGS sequence"/>
</dbReference>
<evidence type="ECO:0000259" key="1">
    <source>
        <dbReference type="Pfam" id="PF10493"/>
    </source>
</evidence>
<feature type="domain" description="KNTC1 first ARM-repeats" evidence="5">
    <location>
        <begin position="388"/>
        <end position="620"/>
    </location>
</feature>
<protein>
    <submittedName>
        <fullName evidence="6">DgyrCDS3442</fullName>
    </submittedName>
</protein>
<dbReference type="InterPro" id="IPR019527">
    <property type="entry name" value="RZZ-complex_KNTC1/ROD_C"/>
</dbReference>
<feature type="domain" description="KNTC1 third ARM-repeats" evidence="3">
    <location>
        <begin position="1234"/>
        <end position="1433"/>
    </location>
</feature>
<dbReference type="Pfam" id="PF24520">
    <property type="entry name" value="ARM_KNTC1_1st"/>
    <property type="match status" value="1"/>
</dbReference>
<evidence type="ECO:0000313" key="6">
    <source>
        <dbReference type="EMBL" id="CAD5114300.1"/>
    </source>
</evidence>
<feature type="domain" description="KNTC1 second ARM-repeats" evidence="4">
    <location>
        <begin position="737"/>
        <end position="902"/>
    </location>
</feature>
<dbReference type="InterPro" id="IPR055402">
    <property type="entry name" value="KNTC1_N"/>
</dbReference>
<dbReference type="Pfam" id="PF10493">
    <property type="entry name" value="Rod_C"/>
    <property type="match status" value="1"/>
</dbReference>
<dbReference type="OrthoDB" id="343783at2759"/>
<dbReference type="GO" id="GO:0031267">
    <property type="term" value="F:small GTPase binding"/>
    <property type="evidence" value="ECO:0007669"/>
    <property type="project" value="TreeGrafter"/>
</dbReference>
<dbReference type="Pfam" id="PF24506">
    <property type="entry name" value="KNTC1_N"/>
    <property type="match status" value="1"/>
</dbReference>
<proteinExistence type="predicted"/>
<dbReference type="GO" id="GO:0000070">
    <property type="term" value="P:mitotic sister chromatid segregation"/>
    <property type="evidence" value="ECO:0007669"/>
    <property type="project" value="TreeGrafter"/>
</dbReference>
<dbReference type="SUPFAM" id="SSF50978">
    <property type="entry name" value="WD40 repeat-like"/>
    <property type="match status" value="1"/>
</dbReference>
<evidence type="ECO:0000259" key="4">
    <source>
        <dbReference type="Pfam" id="PF24516"/>
    </source>
</evidence>
<dbReference type="GO" id="GO:0005828">
    <property type="term" value="C:kinetochore microtubule"/>
    <property type="evidence" value="ECO:0007669"/>
    <property type="project" value="TreeGrafter"/>
</dbReference>
<evidence type="ECO:0000259" key="5">
    <source>
        <dbReference type="Pfam" id="PF24520"/>
    </source>
</evidence>
<dbReference type="GO" id="GO:1990423">
    <property type="term" value="C:RZZ complex"/>
    <property type="evidence" value="ECO:0007669"/>
    <property type="project" value="TreeGrafter"/>
</dbReference>
<dbReference type="EMBL" id="CAJFCJ010000005">
    <property type="protein sequence ID" value="CAD5114300.1"/>
    <property type="molecule type" value="Genomic_DNA"/>
</dbReference>
<dbReference type="InterPro" id="IPR055405">
    <property type="entry name" value="ARM_KNTC1_3rd"/>
</dbReference>
<evidence type="ECO:0000259" key="2">
    <source>
        <dbReference type="Pfam" id="PF24506"/>
    </source>
</evidence>
<comment type="caution">
    <text evidence="6">The sequence shown here is derived from an EMBL/GenBank/DDBJ whole genome shotgun (WGS) entry which is preliminary data.</text>
</comment>
<dbReference type="InterPro" id="IPR052802">
    <property type="entry name" value="KNTC1"/>
</dbReference>
<evidence type="ECO:0000259" key="3">
    <source>
        <dbReference type="Pfam" id="PF24515"/>
    </source>
</evidence>
<dbReference type="GO" id="GO:0005737">
    <property type="term" value="C:cytoplasm"/>
    <property type="evidence" value="ECO:0007669"/>
    <property type="project" value="TreeGrafter"/>
</dbReference>
<dbReference type="GO" id="GO:1903394">
    <property type="term" value="P:protein localization to kinetochore involved in kinetochore assembly"/>
    <property type="evidence" value="ECO:0007669"/>
    <property type="project" value="TreeGrafter"/>
</dbReference>
<gene>
    <name evidence="6" type="ORF">DGYR_LOCUS3159</name>
</gene>
<accession>A0A7I8VEB8</accession>
<dbReference type="GO" id="GO:0007094">
    <property type="term" value="P:mitotic spindle assembly checkpoint signaling"/>
    <property type="evidence" value="ECO:0007669"/>
    <property type="project" value="TreeGrafter"/>
</dbReference>
<reference evidence="6 7" key="1">
    <citation type="submission" date="2020-08" db="EMBL/GenBank/DDBJ databases">
        <authorList>
            <person name="Hejnol A."/>
        </authorList>
    </citation>
    <scope>NUCLEOTIDE SEQUENCE [LARGE SCALE GENOMIC DNA]</scope>
</reference>
<keyword evidence="7" id="KW-1185">Reference proteome</keyword>
<dbReference type="Pfam" id="PF24516">
    <property type="entry name" value="ARM_KNTC1_2nd"/>
    <property type="match status" value="1"/>
</dbReference>